<comment type="caution">
    <text evidence="4">The sequence shown here is derived from an EMBL/GenBank/DDBJ whole genome shotgun (WGS) entry which is preliminary data.</text>
</comment>
<evidence type="ECO:0000259" key="3">
    <source>
        <dbReference type="Pfam" id="PF04235"/>
    </source>
</evidence>
<proteinExistence type="predicted"/>
<evidence type="ECO:0000313" key="4">
    <source>
        <dbReference type="EMBL" id="MBM6401126.1"/>
    </source>
</evidence>
<feature type="transmembrane region" description="Helical" evidence="2">
    <location>
        <begin position="255"/>
        <end position="277"/>
    </location>
</feature>
<feature type="region of interest" description="Disordered" evidence="1">
    <location>
        <begin position="368"/>
        <end position="391"/>
    </location>
</feature>
<dbReference type="Proteomes" id="UP001430172">
    <property type="component" value="Unassembled WGS sequence"/>
</dbReference>
<feature type="region of interest" description="Disordered" evidence="1">
    <location>
        <begin position="1"/>
        <end position="27"/>
    </location>
</feature>
<evidence type="ECO:0000313" key="5">
    <source>
        <dbReference type="Proteomes" id="UP001430172"/>
    </source>
</evidence>
<accession>A0ABS2CPS1</accession>
<dbReference type="InterPro" id="IPR007349">
    <property type="entry name" value="DUF418"/>
</dbReference>
<feature type="transmembrane region" description="Helical" evidence="2">
    <location>
        <begin position="144"/>
        <end position="161"/>
    </location>
</feature>
<keyword evidence="2" id="KW-0812">Transmembrane</keyword>
<feature type="transmembrane region" description="Helical" evidence="2">
    <location>
        <begin position="223"/>
        <end position="249"/>
    </location>
</feature>
<feature type="transmembrane region" description="Helical" evidence="2">
    <location>
        <begin position="66"/>
        <end position="85"/>
    </location>
</feature>
<evidence type="ECO:0000256" key="2">
    <source>
        <dbReference type="SAM" id="Phobius"/>
    </source>
</evidence>
<reference evidence="4" key="1">
    <citation type="submission" date="2021-02" db="EMBL/GenBank/DDBJ databases">
        <title>Phycicoccus sp. MQZ13P-5T, whole genome shotgun sequence.</title>
        <authorList>
            <person name="Tuo L."/>
        </authorList>
    </citation>
    <scope>NUCLEOTIDE SEQUENCE</scope>
    <source>
        <strain evidence="4">MQZ13P-5</strain>
    </source>
</reference>
<dbReference type="EMBL" id="JAFDVD010000012">
    <property type="protein sequence ID" value="MBM6401126.1"/>
    <property type="molecule type" value="Genomic_DNA"/>
</dbReference>
<keyword evidence="5" id="KW-1185">Reference proteome</keyword>
<keyword evidence="2" id="KW-0472">Membrane</keyword>
<dbReference type="RefSeq" id="WP_204131581.1">
    <property type="nucleotide sequence ID" value="NZ_JAFDVD010000012.1"/>
</dbReference>
<feature type="transmembrane region" description="Helical" evidence="2">
    <location>
        <begin position="121"/>
        <end position="137"/>
    </location>
</feature>
<feature type="transmembrane region" description="Helical" evidence="2">
    <location>
        <begin position="97"/>
        <end position="115"/>
    </location>
</feature>
<dbReference type="Pfam" id="PF04235">
    <property type="entry name" value="DUF418"/>
    <property type="match status" value="1"/>
</dbReference>
<feature type="transmembrane region" description="Helical" evidence="2">
    <location>
        <begin position="42"/>
        <end position="60"/>
    </location>
</feature>
<feature type="transmembrane region" description="Helical" evidence="2">
    <location>
        <begin position="192"/>
        <end position="211"/>
    </location>
</feature>
<evidence type="ECO:0000256" key="1">
    <source>
        <dbReference type="SAM" id="MobiDB-lite"/>
    </source>
</evidence>
<keyword evidence="2" id="KW-1133">Transmembrane helix</keyword>
<feature type="domain" description="DUF418" evidence="3">
    <location>
        <begin position="223"/>
        <end position="354"/>
    </location>
</feature>
<feature type="transmembrane region" description="Helical" evidence="2">
    <location>
        <begin position="289"/>
        <end position="310"/>
    </location>
</feature>
<feature type="compositionally biased region" description="Low complexity" evidence="1">
    <location>
        <begin position="17"/>
        <end position="27"/>
    </location>
</feature>
<feature type="transmembrane region" description="Helical" evidence="2">
    <location>
        <begin position="322"/>
        <end position="339"/>
    </location>
</feature>
<organism evidence="4 5">
    <name type="scientific">Phycicoccus sonneratiae</name>
    <dbReference type="NCBI Taxonomy" id="2807628"/>
    <lineage>
        <taxon>Bacteria</taxon>
        <taxon>Bacillati</taxon>
        <taxon>Actinomycetota</taxon>
        <taxon>Actinomycetes</taxon>
        <taxon>Micrococcales</taxon>
        <taxon>Intrasporangiaceae</taxon>
        <taxon>Phycicoccus</taxon>
    </lineage>
</organism>
<gene>
    <name evidence="4" type="ORF">JQN70_12055</name>
</gene>
<sequence>MSTDQTTRRSGRHRSGGRVSVPPAIAPGAGGPRLAGLDVARGLAVLSMLVAHLSPVGGVLDLSEYLTAPLFALLVGAAMGLALARPGTDPVRFVADNALRGLLLVALGVLLQALYGQVDVVLPYLGVLVVVLAPLAVGLRRLPVLTLGVAAGAAVLGPLVTERARDALAASGSSTGTSARHVLDWLAAGPSYRLVSFLPMALGGLALALLLPRLAAWRPAAGVGAVLLAAAGVVHALGAASSGGAAAYSGTTAEVVAGTFLAGGVVAVSFAVADLAAVGRWGVRALDPVLALGRLALTAYTVQVLVLALVSLVRDGARDDSWVVLLVTTAAVVGSVWLLDRTWGTGPLELLVRLARLPSGWQPGAALAEAVSAARQRREPPAPPGSTPPEE</sequence>
<name>A0ABS2CPS1_9MICO</name>
<protein>
    <submittedName>
        <fullName evidence="4">DUF418 domain-containing protein</fullName>
    </submittedName>
</protein>
<feature type="compositionally biased region" description="Pro residues" evidence="1">
    <location>
        <begin position="381"/>
        <end position="391"/>
    </location>
</feature>